<dbReference type="GO" id="GO:0032259">
    <property type="term" value="P:methylation"/>
    <property type="evidence" value="ECO:0007669"/>
    <property type="project" value="UniProtKB-KW"/>
</dbReference>
<dbReference type="GO" id="GO:0008171">
    <property type="term" value="F:O-methyltransferase activity"/>
    <property type="evidence" value="ECO:0007669"/>
    <property type="project" value="InterPro"/>
</dbReference>
<dbReference type="InterPro" id="IPR012967">
    <property type="entry name" value="COMT_dimerisation"/>
</dbReference>
<dbReference type="SUPFAM" id="SSF53335">
    <property type="entry name" value="S-adenosyl-L-methionine-dependent methyltransferases"/>
    <property type="match status" value="1"/>
</dbReference>
<dbReference type="OrthoDB" id="2410195at2759"/>
<keyword evidence="1 7" id="KW-0489">Methyltransferase</keyword>
<name>A0A6A5YXC3_9PLEO</name>
<sequence>MNAITSQVRALYTEADEEGRRKLQTDLRDLQTSLDTDWSIVIRLSSGMLTMSLVKIGSDLHIFETLSGSQQSFKLGDLAATTGASRGLLGHLLRASAAFGLISETDKDEFSANRLTKALANVNVAGAIEHAFDVHASVALALPSYFKERKYQDVTSNLDLAFHKALNTDLPPFEWMKQHPEQMKSLGHAMAMQREGHWIDSYPVEEEVGTFSPTADSALLVDIGGGFGQQAAAFKNRFPSLPGRILVQDIAETLDHAPQITGIDFQVQDFFQPQAIIGAKFYYLRHILHDWTDDDSVRILKSIVPAMGPKSRIVIDEIVLPDKDVPWQAAYMDLTMMGSLGGVERTKSEYEAILDRAGLKLVGIHKYDPKLQSVILAVPKY</sequence>
<evidence type="ECO:0000313" key="8">
    <source>
        <dbReference type="Proteomes" id="UP000799770"/>
    </source>
</evidence>
<dbReference type="PROSITE" id="PS51683">
    <property type="entry name" value="SAM_OMT_II"/>
    <property type="match status" value="1"/>
</dbReference>
<dbReference type="InterPro" id="IPR016461">
    <property type="entry name" value="COMT-like"/>
</dbReference>
<protein>
    <submittedName>
        <fullName evidence="7">Methyltransferase B</fullName>
    </submittedName>
</protein>
<gene>
    <name evidence="7" type="ORF">BDV96DRAFT_581672</name>
</gene>
<proteinExistence type="predicted"/>
<dbReference type="InterPro" id="IPR036388">
    <property type="entry name" value="WH-like_DNA-bd_sf"/>
</dbReference>
<dbReference type="PIRSF" id="PIRSF005739">
    <property type="entry name" value="O-mtase"/>
    <property type="match status" value="1"/>
</dbReference>
<dbReference type="PANTHER" id="PTHR43712:SF1">
    <property type="entry name" value="HYPOTHETICAL O-METHYLTRANSFERASE (EUROFUNG)-RELATED"/>
    <property type="match status" value="1"/>
</dbReference>
<dbReference type="Pfam" id="PF08100">
    <property type="entry name" value="Dimerisation"/>
    <property type="match status" value="1"/>
</dbReference>
<keyword evidence="8" id="KW-1185">Reference proteome</keyword>
<dbReference type="Pfam" id="PF00891">
    <property type="entry name" value="Methyltransf_2"/>
    <property type="match status" value="1"/>
</dbReference>
<feature type="domain" description="O-methyltransferase dimerisation" evidence="6">
    <location>
        <begin position="44"/>
        <end position="114"/>
    </location>
</feature>
<dbReference type="AlphaFoldDB" id="A0A6A5YXC3"/>
<evidence type="ECO:0000259" key="6">
    <source>
        <dbReference type="Pfam" id="PF08100"/>
    </source>
</evidence>
<evidence type="ECO:0000256" key="1">
    <source>
        <dbReference type="ARBA" id="ARBA00022603"/>
    </source>
</evidence>
<evidence type="ECO:0000256" key="3">
    <source>
        <dbReference type="ARBA" id="ARBA00022691"/>
    </source>
</evidence>
<dbReference type="Proteomes" id="UP000799770">
    <property type="component" value="Unassembled WGS sequence"/>
</dbReference>
<dbReference type="EMBL" id="ML977333">
    <property type="protein sequence ID" value="KAF2111730.1"/>
    <property type="molecule type" value="Genomic_DNA"/>
</dbReference>
<dbReference type="SUPFAM" id="SSF46785">
    <property type="entry name" value="Winged helix' DNA-binding domain"/>
    <property type="match status" value="1"/>
</dbReference>
<keyword evidence="2 7" id="KW-0808">Transferase</keyword>
<dbReference type="InterPro" id="IPR036390">
    <property type="entry name" value="WH_DNA-bd_sf"/>
</dbReference>
<evidence type="ECO:0000259" key="5">
    <source>
        <dbReference type="Pfam" id="PF00891"/>
    </source>
</evidence>
<feature type="active site" description="Proton acceptor" evidence="4">
    <location>
        <position position="289"/>
    </location>
</feature>
<dbReference type="Gene3D" id="3.40.50.150">
    <property type="entry name" value="Vaccinia Virus protein VP39"/>
    <property type="match status" value="1"/>
</dbReference>
<dbReference type="Gene3D" id="1.10.10.10">
    <property type="entry name" value="Winged helix-like DNA-binding domain superfamily/Winged helix DNA-binding domain"/>
    <property type="match status" value="1"/>
</dbReference>
<evidence type="ECO:0000256" key="4">
    <source>
        <dbReference type="PIRSR" id="PIRSR005739-1"/>
    </source>
</evidence>
<dbReference type="InterPro" id="IPR001077">
    <property type="entry name" value="COMT_C"/>
</dbReference>
<reference evidence="7" key="1">
    <citation type="journal article" date="2020" name="Stud. Mycol.">
        <title>101 Dothideomycetes genomes: a test case for predicting lifestyles and emergence of pathogens.</title>
        <authorList>
            <person name="Haridas S."/>
            <person name="Albert R."/>
            <person name="Binder M."/>
            <person name="Bloem J."/>
            <person name="Labutti K."/>
            <person name="Salamov A."/>
            <person name="Andreopoulos B."/>
            <person name="Baker S."/>
            <person name="Barry K."/>
            <person name="Bills G."/>
            <person name="Bluhm B."/>
            <person name="Cannon C."/>
            <person name="Castanera R."/>
            <person name="Culley D."/>
            <person name="Daum C."/>
            <person name="Ezra D."/>
            <person name="Gonzalez J."/>
            <person name="Henrissat B."/>
            <person name="Kuo A."/>
            <person name="Liang C."/>
            <person name="Lipzen A."/>
            <person name="Lutzoni F."/>
            <person name="Magnuson J."/>
            <person name="Mondo S."/>
            <person name="Nolan M."/>
            <person name="Ohm R."/>
            <person name="Pangilinan J."/>
            <person name="Park H.-J."/>
            <person name="Ramirez L."/>
            <person name="Alfaro M."/>
            <person name="Sun H."/>
            <person name="Tritt A."/>
            <person name="Yoshinaga Y."/>
            <person name="Zwiers L.-H."/>
            <person name="Turgeon B."/>
            <person name="Goodwin S."/>
            <person name="Spatafora J."/>
            <person name="Crous P."/>
            <person name="Grigoriev I."/>
        </authorList>
    </citation>
    <scope>NUCLEOTIDE SEQUENCE</scope>
    <source>
        <strain evidence="7">CBS 627.86</strain>
    </source>
</reference>
<evidence type="ECO:0000313" key="7">
    <source>
        <dbReference type="EMBL" id="KAF2111730.1"/>
    </source>
</evidence>
<keyword evidence="3" id="KW-0949">S-adenosyl-L-methionine</keyword>
<evidence type="ECO:0000256" key="2">
    <source>
        <dbReference type="ARBA" id="ARBA00022679"/>
    </source>
</evidence>
<organism evidence="7 8">
    <name type="scientific">Lophiotrema nucula</name>
    <dbReference type="NCBI Taxonomy" id="690887"/>
    <lineage>
        <taxon>Eukaryota</taxon>
        <taxon>Fungi</taxon>
        <taxon>Dikarya</taxon>
        <taxon>Ascomycota</taxon>
        <taxon>Pezizomycotina</taxon>
        <taxon>Dothideomycetes</taxon>
        <taxon>Pleosporomycetidae</taxon>
        <taxon>Pleosporales</taxon>
        <taxon>Lophiotremataceae</taxon>
        <taxon>Lophiotrema</taxon>
    </lineage>
</organism>
<accession>A0A6A5YXC3</accession>
<dbReference type="GO" id="GO:0046983">
    <property type="term" value="F:protein dimerization activity"/>
    <property type="evidence" value="ECO:0007669"/>
    <property type="project" value="InterPro"/>
</dbReference>
<dbReference type="PANTHER" id="PTHR43712">
    <property type="entry name" value="PUTATIVE (AFU_ORTHOLOGUE AFUA_4G14580)-RELATED"/>
    <property type="match status" value="1"/>
</dbReference>
<feature type="domain" description="O-methyltransferase C-terminal" evidence="5">
    <location>
        <begin position="217"/>
        <end position="359"/>
    </location>
</feature>
<dbReference type="InterPro" id="IPR029063">
    <property type="entry name" value="SAM-dependent_MTases_sf"/>
</dbReference>